<feature type="region of interest" description="Disordered" evidence="1">
    <location>
        <begin position="594"/>
        <end position="633"/>
    </location>
</feature>
<gene>
    <name evidence="2" type="ORF">C2E20_4897</name>
</gene>
<feature type="compositionally biased region" description="Low complexity" evidence="1">
    <location>
        <begin position="622"/>
        <end position="633"/>
    </location>
</feature>
<evidence type="ECO:0000256" key="1">
    <source>
        <dbReference type="SAM" id="MobiDB-lite"/>
    </source>
</evidence>
<feature type="region of interest" description="Disordered" evidence="1">
    <location>
        <begin position="195"/>
        <end position="277"/>
    </location>
</feature>
<keyword evidence="3" id="KW-1185">Reference proteome</keyword>
<comment type="caution">
    <text evidence="2">The sequence shown here is derived from an EMBL/GenBank/DDBJ whole genome shotgun (WGS) entry which is preliminary data.</text>
</comment>
<reference evidence="2 3" key="1">
    <citation type="journal article" date="2018" name="Plant J.">
        <title>Genome sequences of Chlorella sorokiniana UTEX 1602 and Micractinium conductrix SAG 241.80: implications to maltose excretion by a green alga.</title>
        <authorList>
            <person name="Arriola M.B."/>
            <person name="Velmurugan N."/>
            <person name="Zhang Y."/>
            <person name="Plunkett M.H."/>
            <person name="Hondzo H."/>
            <person name="Barney B.M."/>
        </authorList>
    </citation>
    <scope>NUCLEOTIDE SEQUENCE [LARGE SCALE GENOMIC DNA]</scope>
    <source>
        <strain evidence="2 3">SAG 241.80</strain>
    </source>
</reference>
<feature type="region of interest" description="Disordered" evidence="1">
    <location>
        <begin position="141"/>
        <end position="169"/>
    </location>
</feature>
<feature type="compositionally biased region" description="Polar residues" evidence="1">
    <location>
        <begin position="145"/>
        <end position="158"/>
    </location>
</feature>
<feature type="compositionally biased region" description="Low complexity" evidence="1">
    <location>
        <begin position="243"/>
        <end position="258"/>
    </location>
</feature>
<accession>A0A2P6VCJ7</accession>
<proteinExistence type="predicted"/>
<sequence length="654" mass="64650">MANSISNTPLGAAATPGVSAFAAAAAATAAAAAQLPRARTISQGDATLLSMLAAAVPSSGDWLTAAAEAAAPAPVRATSPADLDLIWMDGQLGLKHDDAEAWLCAVPSPCAAPAATSLAPARQSSDYEVLPLPRIAISRPDSRRTTAQHSVAAQHSTTASARFGGRAASARPAWQSATAAWQTATASFDGRQTTAAALSSTTARDRSSPSRPATALPAKPMWPPYGGSPSRQTMPGTPAAFKPALRTGAATPARGAAASERRATADTAPAPLGNAQPLSPVSKVAQWLARSAVPAATSASGARVAAKPAATKPARAVAAQPSAAAGSDDSSWRIAVPPPAPAAAAAAAVSSPSFASRIPRPASTSAAASPTAAVAPRRSQLALKQLAQRALALGSSPPAPHPAHVRRPSSNLGGGASAARADGLAAGSPPVSPKQLRPYTPHWPSHSRSNSEPHLSSAGSCHRLSSSSSSPAGSPLAKSTAASSNTSSSTSSAAALTPPPADCLAATQAAAACALAASQAAVREAATEHMLLSRASPSAWVAAQEAAASSPAASSKLDEQLEQLERLSHCLSEASSHVSEMCLIECMLNSRRASSGAGSQRSRRSLASLRSPAGTTPPSPSPRNSSGGSATGTFAAASDALGCTAGSAAPSSAA</sequence>
<dbReference type="Proteomes" id="UP000239649">
    <property type="component" value="Unassembled WGS sequence"/>
</dbReference>
<feature type="compositionally biased region" description="Low complexity" evidence="1">
    <location>
        <begin position="594"/>
        <end position="611"/>
    </location>
</feature>
<feature type="compositionally biased region" description="Low complexity" evidence="1">
    <location>
        <begin position="296"/>
        <end position="329"/>
    </location>
</feature>
<dbReference type="EMBL" id="LHPF02000013">
    <property type="protein sequence ID" value="PSC71804.1"/>
    <property type="molecule type" value="Genomic_DNA"/>
</dbReference>
<feature type="compositionally biased region" description="Low complexity" evidence="1">
    <location>
        <begin position="455"/>
        <end position="498"/>
    </location>
</feature>
<feature type="region of interest" description="Disordered" evidence="1">
    <location>
        <begin position="296"/>
        <end position="336"/>
    </location>
</feature>
<dbReference type="STRING" id="554055.A0A2P6VCJ7"/>
<name>A0A2P6VCJ7_9CHLO</name>
<evidence type="ECO:0000313" key="2">
    <source>
        <dbReference type="EMBL" id="PSC71804.1"/>
    </source>
</evidence>
<feature type="compositionally biased region" description="Low complexity" evidence="1">
    <location>
        <begin position="417"/>
        <end position="427"/>
    </location>
</feature>
<organism evidence="2 3">
    <name type="scientific">Micractinium conductrix</name>
    <dbReference type="NCBI Taxonomy" id="554055"/>
    <lineage>
        <taxon>Eukaryota</taxon>
        <taxon>Viridiplantae</taxon>
        <taxon>Chlorophyta</taxon>
        <taxon>core chlorophytes</taxon>
        <taxon>Trebouxiophyceae</taxon>
        <taxon>Chlorellales</taxon>
        <taxon>Chlorellaceae</taxon>
        <taxon>Chlorella clade</taxon>
        <taxon>Micractinium</taxon>
    </lineage>
</organism>
<feature type="region of interest" description="Disordered" evidence="1">
    <location>
        <begin position="393"/>
        <end position="498"/>
    </location>
</feature>
<evidence type="ECO:0000313" key="3">
    <source>
        <dbReference type="Proteomes" id="UP000239649"/>
    </source>
</evidence>
<feature type="compositionally biased region" description="Low complexity" evidence="1">
    <location>
        <begin position="159"/>
        <end position="169"/>
    </location>
</feature>
<protein>
    <submittedName>
        <fullName evidence="2">Uncharacterized protein</fullName>
    </submittedName>
</protein>
<dbReference type="AlphaFoldDB" id="A0A2P6VCJ7"/>